<dbReference type="PANTHER" id="PTHR43249:SF1">
    <property type="entry name" value="D-GLUCOSIDE 3-DEHYDROGENASE"/>
    <property type="match status" value="1"/>
</dbReference>
<dbReference type="Pfam" id="PF22725">
    <property type="entry name" value="GFO_IDH_MocA_C3"/>
    <property type="match status" value="1"/>
</dbReference>
<dbReference type="SUPFAM" id="SSF51735">
    <property type="entry name" value="NAD(P)-binding Rossmann-fold domains"/>
    <property type="match status" value="1"/>
</dbReference>
<dbReference type="InterPro" id="IPR036291">
    <property type="entry name" value="NAD(P)-bd_dom_sf"/>
</dbReference>
<reference evidence="4" key="1">
    <citation type="submission" date="2016-10" db="EMBL/GenBank/DDBJ databases">
        <authorList>
            <person name="Varghese N."/>
            <person name="Submissions S."/>
        </authorList>
    </citation>
    <scope>NUCLEOTIDE SEQUENCE [LARGE SCALE GENOMIC DNA]</scope>
    <source>
        <strain evidence="4">DSM 43161</strain>
    </source>
</reference>
<dbReference type="Proteomes" id="UP000183642">
    <property type="component" value="Unassembled WGS sequence"/>
</dbReference>
<dbReference type="AlphaFoldDB" id="A0A1I5CX62"/>
<evidence type="ECO:0000259" key="2">
    <source>
        <dbReference type="Pfam" id="PF22725"/>
    </source>
</evidence>
<accession>A0A1I5CX62</accession>
<dbReference type="EMBL" id="FOWE01000001">
    <property type="protein sequence ID" value="SFN91529.1"/>
    <property type="molecule type" value="Genomic_DNA"/>
</dbReference>
<sequence length="367" mass="39847">MQHSTEPVRVAVVGAGKIAHDRHLPALPDMGDRVRVVALVDVDVARAAELAGRWDVPRSYGDLDAMLAAESPDLVTLCTPPAAHLDGVTTCLRAGAWVWCEKPPMLSLAELDAVAGREREGGPYVAFVFQHRFGSGATRLREQVRTGELGRPLVAVCHTLWYRDDAYYEVPWRGSWGTEGGGPTMSHGSHPMDLLLSVLGDWREVTAVTGTLDRPVETEDVAMAVVTFESGAMASVVNSVLSPRETSYLRFDFTDATVELQHLYGYGDADWTWTPAPHATDRDLLGGHPTVELPSGHAAQLRSLLDSFDRRERPLVSGRQGRETMELVTGIYRSAATGRSVARADLVPGSPHYDRFGGELLTAGGAR</sequence>
<dbReference type="SUPFAM" id="SSF55347">
    <property type="entry name" value="Glyceraldehyde-3-phosphate dehydrogenase-like, C-terminal domain"/>
    <property type="match status" value="1"/>
</dbReference>
<name>A0A1I5CX62_9ACTN</name>
<dbReference type="GO" id="GO:0000166">
    <property type="term" value="F:nucleotide binding"/>
    <property type="evidence" value="ECO:0007669"/>
    <property type="project" value="InterPro"/>
</dbReference>
<proteinExistence type="predicted"/>
<evidence type="ECO:0000313" key="3">
    <source>
        <dbReference type="EMBL" id="SFN91529.1"/>
    </source>
</evidence>
<feature type="domain" description="Gfo/Idh/MocA-like oxidoreductase N-terminal" evidence="1">
    <location>
        <begin position="8"/>
        <end position="121"/>
    </location>
</feature>
<gene>
    <name evidence="3" type="ORF">SAMN05660359_00615</name>
</gene>
<dbReference type="OrthoDB" id="9815825at2"/>
<evidence type="ECO:0000259" key="1">
    <source>
        <dbReference type="Pfam" id="PF01408"/>
    </source>
</evidence>
<organism evidence="3 4">
    <name type="scientific">Geodermatophilus obscurus</name>
    <dbReference type="NCBI Taxonomy" id="1861"/>
    <lineage>
        <taxon>Bacteria</taxon>
        <taxon>Bacillati</taxon>
        <taxon>Actinomycetota</taxon>
        <taxon>Actinomycetes</taxon>
        <taxon>Geodermatophilales</taxon>
        <taxon>Geodermatophilaceae</taxon>
        <taxon>Geodermatophilus</taxon>
    </lineage>
</organism>
<feature type="domain" description="GFO/IDH/MocA-like oxidoreductase" evidence="2">
    <location>
        <begin position="139"/>
        <end position="256"/>
    </location>
</feature>
<dbReference type="Gene3D" id="3.40.50.720">
    <property type="entry name" value="NAD(P)-binding Rossmann-like Domain"/>
    <property type="match status" value="1"/>
</dbReference>
<dbReference type="InterPro" id="IPR055170">
    <property type="entry name" value="GFO_IDH_MocA-like_dom"/>
</dbReference>
<dbReference type="PANTHER" id="PTHR43249">
    <property type="entry name" value="UDP-N-ACETYL-2-AMINO-2-DEOXY-D-GLUCURONATE OXIDASE"/>
    <property type="match status" value="1"/>
</dbReference>
<dbReference type="RefSeq" id="WP_075011986.1">
    <property type="nucleotide sequence ID" value="NZ_FOWE01000001.1"/>
</dbReference>
<protein>
    <submittedName>
        <fullName evidence="3">Predicted dehydrogenase</fullName>
    </submittedName>
</protein>
<dbReference type="InterPro" id="IPR052515">
    <property type="entry name" value="Gfo/Idh/MocA_Oxidoreductase"/>
</dbReference>
<evidence type="ECO:0000313" key="4">
    <source>
        <dbReference type="Proteomes" id="UP000183642"/>
    </source>
</evidence>
<keyword evidence="4" id="KW-1185">Reference proteome</keyword>
<dbReference type="Gene3D" id="3.30.360.10">
    <property type="entry name" value="Dihydrodipicolinate Reductase, domain 2"/>
    <property type="match status" value="1"/>
</dbReference>
<dbReference type="Pfam" id="PF01408">
    <property type="entry name" value="GFO_IDH_MocA"/>
    <property type="match status" value="1"/>
</dbReference>
<dbReference type="InterPro" id="IPR000683">
    <property type="entry name" value="Gfo/Idh/MocA-like_OxRdtase_N"/>
</dbReference>